<gene>
    <name evidence="1" type="ORF">GCM10010387_04790</name>
</gene>
<reference evidence="1" key="1">
    <citation type="journal article" date="2014" name="Int. J. Syst. Evol. Microbiol.">
        <title>Complete genome sequence of Corynebacterium casei LMG S-19264T (=DSM 44701T), isolated from a smear-ripened cheese.</title>
        <authorList>
            <consortium name="US DOE Joint Genome Institute (JGI-PGF)"/>
            <person name="Walter F."/>
            <person name="Albersmeier A."/>
            <person name="Kalinowski J."/>
            <person name="Ruckert C."/>
        </authorList>
    </citation>
    <scope>NUCLEOTIDE SEQUENCE</scope>
    <source>
        <strain evidence="1">JCM 4988</strain>
    </source>
</reference>
<dbReference type="Gene3D" id="3.30.470.20">
    <property type="entry name" value="ATP-grasp fold, B domain"/>
    <property type="match status" value="1"/>
</dbReference>
<reference evidence="1" key="2">
    <citation type="submission" date="2020-09" db="EMBL/GenBank/DDBJ databases">
        <authorList>
            <person name="Sun Q."/>
            <person name="Ohkuma M."/>
        </authorList>
    </citation>
    <scope>NUCLEOTIDE SEQUENCE</scope>
    <source>
        <strain evidence="1">JCM 4988</strain>
    </source>
</reference>
<proteinExistence type="predicted"/>
<evidence type="ECO:0008006" key="3">
    <source>
        <dbReference type="Google" id="ProtNLM"/>
    </source>
</evidence>
<name>A0A918PN61_9ACTN</name>
<dbReference type="Proteomes" id="UP000630936">
    <property type="component" value="Unassembled WGS sequence"/>
</dbReference>
<sequence>MAVCPHMFQAKVNKAFDARVTAVGDRLFGARIDSPDLDWRHRQDLMRCTPIAVPEAVAHSVAAYRDHFRLVYGAFDFAVTADDAWYFLECNPNGQWAWQPAEITDAVAHAIADRLQKGSEA</sequence>
<dbReference type="AlphaFoldDB" id="A0A918PN61"/>
<organism evidence="1 2">
    <name type="scientific">Streptomyces inusitatus</name>
    <dbReference type="NCBI Taxonomy" id="68221"/>
    <lineage>
        <taxon>Bacteria</taxon>
        <taxon>Bacillati</taxon>
        <taxon>Actinomycetota</taxon>
        <taxon>Actinomycetes</taxon>
        <taxon>Kitasatosporales</taxon>
        <taxon>Streptomycetaceae</taxon>
        <taxon>Streptomyces</taxon>
    </lineage>
</organism>
<keyword evidence="2" id="KW-1185">Reference proteome</keyword>
<protein>
    <recommendedName>
        <fullName evidence="3">ATP-grasp ribosomal peptide maturase</fullName>
    </recommendedName>
</protein>
<evidence type="ECO:0000313" key="1">
    <source>
        <dbReference type="EMBL" id="GGZ15477.1"/>
    </source>
</evidence>
<dbReference type="EMBL" id="BMWG01000001">
    <property type="protein sequence ID" value="GGZ15477.1"/>
    <property type="molecule type" value="Genomic_DNA"/>
</dbReference>
<accession>A0A918PN61</accession>
<comment type="caution">
    <text evidence="1">The sequence shown here is derived from an EMBL/GenBank/DDBJ whole genome shotgun (WGS) entry which is preliminary data.</text>
</comment>
<dbReference type="SUPFAM" id="SSF56059">
    <property type="entry name" value="Glutathione synthetase ATP-binding domain-like"/>
    <property type="match status" value="1"/>
</dbReference>
<evidence type="ECO:0000313" key="2">
    <source>
        <dbReference type="Proteomes" id="UP000630936"/>
    </source>
</evidence>